<dbReference type="InterPro" id="IPR012902">
    <property type="entry name" value="N_methyl_site"/>
</dbReference>
<feature type="transmembrane region" description="Helical" evidence="1">
    <location>
        <begin position="12"/>
        <end position="36"/>
    </location>
</feature>
<dbReference type="InterPro" id="IPR027558">
    <property type="entry name" value="Pre_pil_HX9DG_C"/>
</dbReference>
<keyword evidence="4" id="KW-1185">Reference proteome</keyword>
<gene>
    <name evidence="3" type="ORF">Pr1d_16040</name>
</gene>
<evidence type="ECO:0000313" key="3">
    <source>
        <dbReference type="EMBL" id="QEG34329.1"/>
    </source>
</evidence>
<dbReference type="Proteomes" id="UP000323917">
    <property type="component" value="Chromosome"/>
</dbReference>
<dbReference type="AlphaFoldDB" id="A0A5B9Q9D0"/>
<evidence type="ECO:0000313" key="4">
    <source>
        <dbReference type="Proteomes" id="UP000323917"/>
    </source>
</evidence>
<reference evidence="3 4" key="1">
    <citation type="submission" date="2019-08" db="EMBL/GenBank/DDBJ databases">
        <title>Deep-cultivation of Planctomycetes and their phenomic and genomic characterization uncovers novel biology.</title>
        <authorList>
            <person name="Wiegand S."/>
            <person name="Jogler M."/>
            <person name="Boedeker C."/>
            <person name="Pinto D."/>
            <person name="Vollmers J."/>
            <person name="Rivas-Marin E."/>
            <person name="Kohn T."/>
            <person name="Peeters S.H."/>
            <person name="Heuer A."/>
            <person name="Rast P."/>
            <person name="Oberbeckmann S."/>
            <person name="Bunk B."/>
            <person name="Jeske O."/>
            <person name="Meyerdierks A."/>
            <person name="Storesund J.E."/>
            <person name="Kallscheuer N."/>
            <person name="Luecker S."/>
            <person name="Lage O.M."/>
            <person name="Pohl T."/>
            <person name="Merkel B.J."/>
            <person name="Hornburger P."/>
            <person name="Mueller R.-W."/>
            <person name="Bruemmer F."/>
            <person name="Labrenz M."/>
            <person name="Spormann A.M."/>
            <person name="Op den Camp H."/>
            <person name="Overmann J."/>
            <person name="Amann R."/>
            <person name="Jetten M.S.M."/>
            <person name="Mascher T."/>
            <person name="Medema M.H."/>
            <person name="Devos D.P."/>
            <person name="Kaster A.-K."/>
            <person name="Ovreas L."/>
            <person name="Rohde M."/>
            <person name="Galperin M.Y."/>
            <person name="Jogler C."/>
        </authorList>
    </citation>
    <scope>NUCLEOTIDE SEQUENCE [LARGE SCALE GENOMIC DNA]</scope>
    <source>
        <strain evidence="3 4">Pr1d</strain>
    </source>
</reference>
<protein>
    <recommendedName>
        <fullName evidence="2">DUF1559 domain-containing protein</fullName>
    </recommendedName>
</protein>
<dbReference type="Pfam" id="PF07596">
    <property type="entry name" value="SBP_bac_10"/>
    <property type="match status" value="1"/>
</dbReference>
<keyword evidence="1" id="KW-1133">Transmembrane helix</keyword>
<dbReference type="SUPFAM" id="SSF54523">
    <property type="entry name" value="Pili subunits"/>
    <property type="match status" value="1"/>
</dbReference>
<sequence length="354" mass="38600">MDTTMRKNHRTAFTLVELLVVIAIIGVLVALLLPAIQAAREAARRTQCLNNLKQVGLAVMNFESAKKSLPKGDWRQKTSATGIDSLGTWVTETMPFMEIGNLFNEMDFTKPYFEQGFIGPDKTPTHHFILESHICPSNGPVGIVNWNNGLYGARGNYAANAGFTDPEEDCGLWMDDLNWEQVGKDGRGYPNCTTGQLVANPVAGAPRPEVKSAMSGFGPFLVNRGIALREATDGTSNTVAISEVRTVEGDDTRGALHWGGGVMYLHSLTPNNRGVIQQLKDRTRLCVDEPDAPCFQSSSGWQGWHRNTARSAHSGGVNTLFLDSSVRFVSNDVDLLVWRAASTFDGGEILNGEL</sequence>
<evidence type="ECO:0000259" key="2">
    <source>
        <dbReference type="Pfam" id="PF07596"/>
    </source>
</evidence>
<dbReference type="NCBIfam" id="TIGR02532">
    <property type="entry name" value="IV_pilin_GFxxxE"/>
    <property type="match status" value="1"/>
</dbReference>
<proteinExistence type="predicted"/>
<dbReference type="PANTHER" id="PTHR30093:SF2">
    <property type="entry name" value="TYPE II SECRETION SYSTEM PROTEIN H"/>
    <property type="match status" value="1"/>
</dbReference>
<dbReference type="Gene3D" id="3.30.700.10">
    <property type="entry name" value="Glycoprotein, Type 4 Pilin"/>
    <property type="match status" value="1"/>
</dbReference>
<dbReference type="KEGG" id="bgok:Pr1d_16040"/>
<keyword evidence="1" id="KW-0812">Transmembrane</keyword>
<accession>A0A5B9Q9D0</accession>
<dbReference type="Pfam" id="PF07963">
    <property type="entry name" value="N_methyl"/>
    <property type="match status" value="1"/>
</dbReference>
<dbReference type="PANTHER" id="PTHR30093">
    <property type="entry name" value="GENERAL SECRETION PATHWAY PROTEIN G"/>
    <property type="match status" value="1"/>
</dbReference>
<keyword evidence="1" id="KW-0472">Membrane</keyword>
<organism evidence="3 4">
    <name type="scientific">Bythopirellula goksoeyrii</name>
    <dbReference type="NCBI Taxonomy" id="1400387"/>
    <lineage>
        <taxon>Bacteria</taxon>
        <taxon>Pseudomonadati</taxon>
        <taxon>Planctomycetota</taxon>
        <taxon>Planctomycetia</taxon>
        <taxon>Pirellulales</taxon>
        <taxon>Lacipirellulaceae</taxon>
        <taxon>Bythopirellula</taxon>
    </lineage>
</organism>
<feature type="domain" description="DUF1559" evidence="2">
    <location>
        <begin position="37"/>
        <end position="335"/>
    </location>
</feature>
<evidence type="ECO:0000256" key="1">
    <source>
        <dbReference type="SAM" id="Phobius"/>
    </source>
</evidence>
<dbReference type="EMBL" id="CP042913">
    <property type="protein sequence ID" value="QEG34329.1"/>
    <property type="molecule type" value="Genomic_DNA"/>
</dbReference>
<dbReference type="InterPro" id="IPR011453">
    <property type="entry name" value="DUF1559"/>
</dbReference>
<dbReference type="InterPro" id="IPR045584">
    <property type="entry name" value="Pilin-like"/>
</dbReference>
<dbReference type="NCBIfam" id="TIGR04294">
    <property type="entry name" value="pre_pil_HX9DG"/>
    <property type="match status" value="1"/>
</dbReference>
<name>A0A5B9Q9D0_9BACT</name>